<evidence type="ECO:0000256" key="1">
    <source>
        <dbReference type="SAM" id="Phobius"/>
    </source>
</evidence>
<sequence length="296" mass="34346">MGVRLLSGAPLKEEGKMKHSIIKKIGIIIFSYILIICVAFYFCDSIKENPTVRYSLKSISAGLDYEQRMFKGHSGKKSVERITKPFLTKKDLDKIDLKNVNKLMIVAHPDDETLWGGVHLIKDNYLVLCLTNGKATGNVRYDEINKVLNKTHDKGIILSYPDAYKLERVDWGKAGFIPYITEDIKTVLTYKKWDEIVTHNPEGEYGHIHHIYTNNITTKVYKKYINKNNLYYFTRYYKKGDLFKVEDKLKKLPQAEVDEKMDLLDLYASQPGAFVKYGQMIKYEKFINAKDFKNSI</sequence>
<dbReference type="eggNOG" id="ENOG5032SQ3">
    <property type="taxonomic scope" value="Bacteria"/>
</dbReference>
<reference evidence="2" key="1">
    <citation type="submission" date="2008-01" db="EMBL/GenBank/DDBJ databases">
        <authorList>
            <person name="Fulton L."/>
            <person name="Clifton S."/>
            <person name="Fulton B."/>
            <person name="Xu J."/>
            <person name="Minx P."/>
            <person name="Pepin K.H."/>
            <person name="Johnson M."/>
            <person name="Thiruvilangam P."/>
            <person name="Bhonagiri V."/>
            <person name="Nash W.E."/>
            <person name="Mardis E.R."/>
            <person name="Wilson R.K."/>
        </authorList>
    </citation>
    <scope>NUCLEOTIDE SEQUENCE [LARGE SCALE GENOMIC DNA]</scope>
    <source>
        <strain evidence="2">DSM 17244</strain>
    </source>
</reference>
<dbReference type="Pfam" id="PF02585">
    <property type="entry name" value="PIG-L"/>
    <property type="match status" value="1"/>
</dbReference>
<comment type="caution">
    <text evidence="2">The sequence shown here is derived from an EMBL/GenBank/DDBJ whole genome shotgun (WGS) entry which is preliminary data.</text>
</comment>
<accession>B1CBX8</accession>
<organism evidence="2 3">
    <name type="scientific">Anaerofustis stercorihominis DSM 17244</name>
    <dbReference type="NCBI Taxonomy" id="445971"/>
    <lineage>
        <taxon>Bacteria</taxon>
        <taxon>Bacillati</taxon>
        <taxon>Bacillota</taxon>
        <taxon>Clostridia</taxon>
        <taxon>Eubacteriales</taxon>
        <taxon>Eubacteriaceae</taxon>
        <taxon>Anaerofustis</taxon>
    </lineage>
</organism>
<dbReference type="AlphaFoldDB" id="B1CBX8"/>
<keyword evidence="1" id="KW-1133">Transmembrane helix</keyword>
<evidence type="ECO:0000313" key="3">
    <source>
        <dbReference type="Proteomes" id="UP000005178"/>
    </source>
</evidence>
<reference evidence="2" key="2">
    <citation type="submission" date="2013-08" db="EMBL/GenBank/DDBJ databases">
        <title>Draft genome sequence of Anaerofustis stercorihominis (DSM 17244).</title>
        <authorList>
            <person name="Sudarsanam P."/>
            <person name="Ley R."/>
            <person name="Guruge J."/>
            <person name="Turnbaugh P.J."/>
            <person name="Mahowald M."/>
            <person name="Liep D."/>
            <person name="Gordon J."/>
        </authorList>
    </citation>
    <scope>NUCLEOTIDE SEQUENCE</scope>
    <source>
        <strain evidence="2">DSM 17244</strain>
    </source>
</reference>
<keyword evidence="1" id="KW-0812">Transmembrane</keyword>
<dbReference type="SUPFAM" id="SSF102588">
    <property type="entry name" value="LmbE-like"/>
    <property type="match status" value="1"/>
</dbReference>
<dbReference type="Proteomes" id="UP000005178">
    <property type="component" value="Unassembled WGS sequence"/>
</dbReference>
<proteinExistence type="predicted"/>
<protein>
    <submittedName>
        <fullName evidence="2">N-acetylglucosaminylphosphatidylinositol deacetylase</fullName>
    </submittedName>
</protein>
<dbReference type="GO" id="GO:0016811">
    <property type="term" value="F:hydrolase activity, acting on carbon-nitrogen (but not peptide) bonds, in linear amides"/>
    <property type="evidence" value="ECO:0007669"/>
    <property type="project" value="TreeGrafter"/>
</dbReference>
<dbReference type="PANTHER" id="PTHR12993:SF11">
    <property type="entry name" value="N-ACETYLGLUCOSAMINYL-PHOSPHATIDYLINOSITOL DE-N-ACETYLASE"/>
    <property type="match status" value="1"/>
</dbReference>
<keyword evidence="1" id="KW-0472">Membrane</keyword>
<name>B1CBX8_9FIRM</name>
<dbReference type="InterPro" id="IPR003737">
    <property type="entry name" value="GlcNAc_PI_deacetylase-related"/>
</dbReference>
<feature type="transmembrane region" description="Helical" evidence="1">
    <location>
        <begin position="21"/>
        <end position="42"/>
    </location>
</feature>
<gene>
    <name evidence="2" type="ORF">ANASTE_01477</name>
</gene>
<dbReference type="Gene3D" id="3.40.50.10320">
    <property type="entry name" value="LmbE-like"/>
    <property type="match status" value="1"/>
</dbReference>
<keyword evidence="3" id="KW-1185">Reference proteome</keyword>
<evidence type="ECO:0000313" key="2">
    <source>
        <dbReference type="EMBL" id="EDS71775.1"/>
    </source>
</evidence>
<dbReference type="InterPro" id="IPR024078">
    <property type="entry name" value="LmbE-like_dom_sf"/>
</dbReference>
<dbReference type="EMBL" id="ABIL02000006">
    <property type="protein sequence ID" value="EDS71775.1"/>
    <property type="molecule type" value="Genomic_DNA"/>
</dbReference>
<dbReference type="HOGENOM" id="CLU_089976_0_0_9"/>
<dbReference type="PANTHER" id="PTHR12993">
    <property type="entry name" value="N-ACETYLGLUCOSAMINYL-PHOSPHATIDYLINOSITOL DE-N-ACETYLASE-RELATED"/>
    <property type="match status" value="1"/>
</dbReference>